<keyword evidence="13" id="KW-1185">Reference proteome</keyword>
<proteinExistence type="inferred from homology"/>
<keyword evidence="11" id="KW-0812">Transmembrane</keyword>
<dbReference type="InterPro" id="IPR017972">
    <property type="entry name" value="Cyt_P450_CS"/>
</dbReference>
<dbReference type="OrthoDB" id="2789670at2759"/>
<evidence type="ECO:0000256" key="8">
    <source>
        <dbReference type="ARBA" id="ARBA00023033"/>
    </source>
</evidence>
<dbReference type="InterPro" id="IPR002401">
    <property type="entry name" value="Cyt_P450_E_grp-I"/>
</dbReference>
<dbReference type="GO" id="GO:0004497">
    <property type="term" value="F:monooxygenase activity"/>
    <property type="evidence" value="ECO:0007669"/>
    <property type="project" value="UniProtKB-KW"/>
</dbReference>
<feature type="binding site" description="axial binding residue" evidence="9">
    <location>
        <position position="455"/>
    </location>
    <ligand>
        <name>heme</name>
        <dbReference type="ChEBI" id="CHEBI:30413"/>
    </ligand>
    <ligandPart>
        <name>Fe</name>
        <dbReference type="ChEBI" id="CHEBI:18248"/>
    </ligandPart>
</feature>
<evidence type="ECO:0000256" key="11">
    <source>
        <dbReference type="SAM" id="Phobius"/>
    </source>
</evidence>
<dbReference type="Gene3D" id="1.10.630.10">
    <property type="entry name" value="Cytochrome P450"/>
    <property type="match status" value="1"/>
</dbReference>
<dbReference type="Proteomes" id="UP000076722">
    <property type="component" value="Unassembled WGS sequence"/>
</dbReference>
<evidence type="ECO:0000256" key="2">
    <source>
        <dbReference type="ARBA" id="ARBA00005179"/>
    </source>
</evidence>
<keyword evidence="11" id="KW-1133">Transmembrane helix</keyword>
<gene>
    <name evidence="12" type="ORF">SISNIDRAFT_443076</name>
</gene>
<evidence type="ECO:0000256" key="4">
    <source>
        <dbReference type="ARBA" id="ARBA00022617"/>
    </source>
</evidence>
<evidence type="ECO:0000256" key="7">
    <source>
        <dbReference type="ARBA" id="ARBA00023004"/>
    </source>
</evidence>
<keyword evidence="4 9" id="KW-0349">Heme</keyword>
<dbReference type="InterPro" id="IPR050364">
    <property type="entry name" value="Cytochrome_P450_fung"/>
</dbReference>
<dbReference type="PANTHER" id="PTHR46300:SF7">
    <property type="entry name" value="P450, PUTATIVE (EUROFUNG)-RELATED"/>
    <property type="match status" value="1"/>
</dbReference>
<dbReference type="InterPro" id="IPR001128">
    <property type="entry name" value="Cyt_P450"/>
</dbReference>
<dbReference type="Pfam" id="PF00067">
    <property type="entry name" value="p450"/>
    <property type="match status" value="1"/>
</dbReference>
<dbReference type="PRINTS" id="PR00385">
    <property type="entry name" value="P450"/>
</dbReference>
<reference evidence="12 13" key="1">
    <citation type="journal article" date="2016" name="Mol. Biol. Evol.">
        <title>Comparative Genomics of Early-Diverging Mushroom-Forming Fungi Provides Insights into the Origins of Lignocellulose Decay Capabilities.</title>
        <authorList>
            <person name="Nagy L.G."/>
            <person name="Riley R."/>
            <person name="Tritt A."/>
            <person name="Adam C."/>
            <person name="Daum C."/>
            <person name="Floudas D."/>
            <person name="Sun H."/>
            <person name="Yadav J.S."/>
            <person name="Pangilinan J."/>
            <person name="Larsson K.H."/>
            <person name="Matsuura K."/>
            <person name="Barry K."/>
            <person name="Labutti K."/>
            <person name="Kuo R."/>
            <person name="Ohm R.A."/>
            <person name="Bhattacharya S.S."/>
            <person name="Shirouzu T."/>
            <person name="Yoshinaga Y."/>
            <person name="Martin F.M."/>
            <person name="Grigoriev I.V."/>
            <person name="Hibbett D.S."/>
        </authorList>
    </citation>
    <scope>NUCLEOTIDE SEQUENCE [LARGE SCALE GENOMIC DNA]</scope>
    <source>
        <strain evidence="12 13">HHB9708</strain>
    </source>
</reference>
<evidence type="ECO:0000256" key="10">
    <source>
        <dbReference type="RuleBase" id="RU000461"/>
    </source>
</evidence>
<dbReference type="PANTHER" id="PTHR46300">
    <property type="entry name" value="P450, PUTATIVE (EUROFUNG)-RELATED-RELATED"/>
    <property type="match status" value="1"/>
</dbReference>
<dbReference type="GO" id="GO:0020037">
    <property type="term" value="F:heme binding"/>
    <property type="evidence" value="ECO:0007669"/>
    <property type="project" value="InterPro"/>
</dbReference>
<name>A0A164SLR3_9AGAM</name>
<dbReference type="PRINTS" id="PR00463">
    <property type="entry name" value="EP450I"/>
</dbReference>
<comment type="similarity">
    <text evidence="3 10">Belongs to the cytochrome P450 family.</text>
</comment>
<dbReference type="GO" id="GO:0005506">
    <property type="term" value="F:iron ion binding"/>
    <property type="evidence" value="ECO:0007669"/>
    <property type="project" value="InterPro"/>
</dbReference>
<dbReference type="InterPro" id="IPR036396">
    <property type="entry name" value="Cyt_P450_sf"/>
</dbReference>
<evidence type="ECO:0000256" key="6">
    <source>
        <dbReference type="ARBA" id="ARBA00023002"/>
    </source>
</evidence>
<keyword evidence="8 10" id="KW-0503">Monooxygenase</keyword>
<accession>A0A164SLR3</accession>
<evidence type="ECO:0000313" key="12">
    <source>
        <dbReference type="EMBL" id="KZS91605.1"/>
    </source>
</evidence>
<evidence type="ECO:0000256" key="9">
    <source>
        <dbReference type="PIRSR" id="PIRSR602401-1"/>
    </source>
</evidence>
<comment type="pathway">
    <text evidence="2">Secondary metabolite biosynthesis.</text>
</comment>
<comment type="cofactor">
    <cofactor evidence="1 9">
        <name>heme</name>
        <dbReference type="ChEBI" id="CHEBI:30413"/>
    </cofactor>
</comment>
<keyword evidence="6 10" id="KW-0560">Oxidoreductase</keyword>
<keyword evidence="11" id="KW-0472">Membrane</keyword>
<keyword evidence="5 9" id="KW-0479">Metal-binding</keyword>
<dbReference type="GO" id="GO:0016705">
    <property type="term" value="F:oxidoreductase activity, acting on paired donors, with incorporation or reduction of molecular oxygen"/>
    <property type="evidence" value="ECO:0007669"/>
    <property type="project" value="InterPro"/>
</dbReference>
<evidence type="ECO:0000256" key="3">
    <source>
        <dbReference type="ARBA" id="ARBA00010617"/>
    </source>
</evidence>
<keyword evidence="7 9" id="KW-0408">Iron</keyword>
<dbReference type="STRING" id="1314777.A0A164SLR3"/>
<protein>
    <submittedName>
        <fullName evidence="12">Cytochrome P450</fullName>
    </submittedName>
</protein>
<sequence length="525" mass="59630">MVLAPPWTPVNDFSLDGAMLAVGFLVVGIVASFVAIRLQRLSKFPPPGPRGFKQSPTSRSIFRGRKDIWRQYAEWSKIYGPVFSFRSHRLNIVVLNSAKAVHDLLDIRAKIYSDRPYSAIIELTNQNKPIGRISSQDARFATSRRMAHEELGQKGTLRHLPALERHVKLLLKSLMSDPKHFRQHLRLCQSKSIMMAIYGYPVESDDDPYITIHGNWFKALNSPFLRTGAWFIDSYPILRYLPTWMLGAESHNFITERRASNGQMMNVPFEWTKSEIRAGRSYPSFVANQLSQDNVNPDHEESIKYVVGAMHMSGVDTVLSAMLTFLLMMMLNPEIQKRAQEEVDSVVGSDRLPQLPDRGKLPYVGALIQEVLRFHPPAPLAVTHAVTQDDYYEDMFIQKGSTIVPNVWAVTHDESTYPEPMKFDPMRYLDKSDQDVKSAQPDPRNFVFGFGRRVCAGMYFAEVTLFLQVCSILATFNISKEINTDGVEIIPNVDFTGGHISQPEDFVCRIVPRSDAAVDLIMWDP</sequence>
<dbReference type="PROSITE" id="PS00086">
    <property type="entry name" value="CYTOCHROME_P450"/>
    <property type="match status" value="1"/>
</dbReference>
<dbReference type="CDD" id="cd11065">
    <property type="entry name" value="CYP64-like"/>
    <property type="match status" value="1"/>
</dbReference>
<evidence type="ECO:0000256" key="5">
    <source>
        <dbReference type="ARBA" id="ARBA00022723"/>
    </source>
</evidence>
<feature type="transmembrane region" description="Helical" evidence="11">
    <location>
        <begin position="17"/>
        <end position="36"/>
    </location>
</feature>
<dbReference type="SUPFAM" id="SSF48264">
    <property type="entry name" value="Cytochrome P450"/>
    <property type="match status" value="1"/>
</dbReference>
<dbReference type="EMBL" id="KV419414">
    <property type="protein sequence ID" value="KZS91605.1"/>
    <property type="molecule type" value="Genomic_DNA"/>
</dbReference>
<evidence type="ECO:0000313" key="13">
    <source>
        <dbReference type="Proteomes" id="UP000076722"/>
    </source>
</evidence>
<dbReference type="AlphaFoldDB" id="A0A164SLR3"/>
<organism evidence="12 13">
    <name type="scientific">Sistotremastrum niveocremeum HHB9708</name>
    <dbReference type="NCBI Taxonomy" id="1314777"/>
    <lineage>
        <taxon>Eukaryota</taxon>
        <taxon>Fungi</taxon>
        <taxon>Dikarya</taxon>
        <taxon>Basidiomycota</taxon>
        <taxon>Agaricomycotina</taxon>
        <taxon>Agaricomycetes</taxon>
        <taxon>Sistotremastrales</taxon>
        <taxon>Sistotremastraceae</taxon>
        <taxon>Sertulicium</taxon>
        <taxon>Sertulicium niveocremeum</taxon>
    </lineage>
</organism>
<evidence type="ECO:0000256" key="1">
    <source>
        <dbReference type="ARBA" id="ARBA00001971"/>
    </source>
</evidence>